<evidence type="ECO:0000313" key="3">
    <source>
        <dbReference type="RefSeq" id="XP_022289910.1"/>
    </source>
</evidence>
<accession>A0A8B8AFF6</accession>
<evidence type="ECO:0000313" key="2">
    <source>
        <dbReference type="Proteomes" id="UP000694844"/>
    </source>
</evidence>
<dbReference type="KEGG" id="cvn:111112582"/>
<dbReference type="Proteomes" id="UP000694844">
    <property type="component" value="Chromosome 1"/>
</dbReference>
<sequence length="280" mass="31270">MPPKKKPRITRATTPAPKNRSKRTARNQEPILDSIGTVNVQAQTQAVQTPETAATQVPHQVGDVVTCATTSSLDQRGDAEFHWVWCCGSSIVKHAYISARTRPGGTNLGLERIGMKIWWQGYSGLKIINLKNKLWYLKHLGEQPQFIVIHCGGNDLGSKENSLFSLIAKVKGHLAIIAHHFPQSRLVWSQVLPRSVWRFSSNNHAMERMRVRFNRAMAKAILDLEGCYLKYPDMVKNMSLFLAQDGVHLSPLGNTVFLNTLQGGLEYFASGKGSVYPDSY</sequence>
<dbReference type="GeneID" id="111101634"/>
<gene>
    <name evidence="3" type="primary">LOC111101634</name>
    <name evidence="4" type="synonym">LOC111112582</name>
</gene>
<dbReference type="Proteomes" id="UP000694844">
    <property type="component" value="Chromosome 6"/>
</dbReference>
<dbReference type="KEGG" id="cvn:111101634"/>
<dbReference type="CDD" id="cd00229">
    <property type="entry name" value="SGNH_hydrolase"/>
    <property type="match status" value="1"/>
</dbReference>
<feature type="region of interest" description="Disordered" evidence="1">
    <location>
        <begin position="1"/>
        <end position="30"/>
    </location>
</feature>
<dbReference type="Gene3D" id="3.40.50.1110">
    <property type="entry name" value="SGNH hydrolase"/>
    <property type="match status" value="1"/>
</dbReference>
<protein>
    <submittedName>
        <fullName evidence="3">Uncharacterized protein LOC111101634</fullName>
    </submittedName>
    <submittedName>
        <fullName evidence="4">Uncharacterized protein LOC111112582</fullName>
    </submittedName>
</protein>
<dbReference type="RefSeq" id="XP_022289910.1">
    <property type="nucleotide sequence ID" value="XM_022434202.1"/>
</dbReference>
<organism evidence="2 3">
    <name type="scientific">Crassostrea virginica</name>
    <name type="common">Eastern oyster</name>
    <dbReference type="NCBI Taxonomy" id="6565"/>
    <lineage>
        <taxon>Eukaryota</taxon>
        <taxon>Metazoa</taxon>
        <taxon>Spiralia</taxon>
        <taxon>Lophotrochozoa</taxon>
        <taxon>Mollusca</taxon>
        <taxon>Bivalvia</taxon>
        <taxon>Autobranchia</taxon>
        <taxon>Pteriomorphia</taxon>
        <taxon>Ostreida</taxon>
        <taxon>Ostreoidea</taxon>
        <taxon>Ostreidae</taxon>
        <taxon>Crassostrea</taxon>
    </lineage>
</organism>
<evidence type="ECO:0000256" key="1">
    <source>
        <dbReference type="SAM" id="MobiDB-lite"/>
    </source>
</evidence>
<name>A0A8B8AFF6_CRAVI</name>
<dbReference type="InterPro" id="IPR036514">
    <property type="entry name" value="SGNH_hydro_sf"/>
</dbReference>
<dbReference type="RefSeq" id="XP_022305829.1">
    <property type="nucleotide sequence ID" value="XM_022450121.1"/>
</dbReference>
<dbReference type="SUPFAM" id="SSF52266">
    <property type="entry name" value="SGNH hydrolase"/>
    <property type="match status" value="1"/>
</dbReference>
<keyword evidence="2" id="KW-1185">Reference proteome</keyword>
<proteinExistence type="predicted"/>
<dbReference type="AlphaFoldDB" id="A0A8B8AFF6"/>
<reference evidence="3 4" key="1">
    <citation type="submission" date="2025-04" db="UniProtKB">
        <authorList>
            <consortium name="RefSeq"/>
        </authorList>
    </citation>
    <scope>IDENTIFICATION</scope>
    <source>
        <tissue evidence="3 4">Whole sample</tissue>
    </source>
</reference>
<evidence type="ECO:0000313" key="4">
    <source>
        <dbReference type="RefSeq" id="XP_022305829.1"/>
    </source>
</evidence>
<dbReference type="OrthoDB" id="6159491at2759"/>